<name>A0A927C3G2_9GAMM</name>
<protein>
    <submittedName>
        <fullName evidence="1">DUF1819 family protein</fullName>
    </submittedName>
</protein>
<proteinExistence type="predicted"/>
<organism evidence="1 2">
    <name type="scientific">Spongiibacter pelagi</name>
    <dbReference type="NCBI Taxonomy" id="2760804"/>
    <lineage>
        <taxon>Bacteria</taxon>
        <taxon>Pseudomonadati</taxon>
        <taxon>Pseudomonadota</taxon>
        <taxon>Gammaproteobacteria</taxon>
        <taxon>Cellvibrionales</taxon>
        <taxon>Spongiibacteraceae</taxon>
        <taxon>Spongiibacter</taxon>
    </lineage>
</organism>
<dbReference type="AlphaFoldDB" id="A0A927C3G2"/>
<dbReference type="InterPro" id="IPR014948">
    <property type="entry name" value="BrxA"/>
</dbReference>
<dbReference type="InterPro" id="IPR023137">
    <property type="entry name" value="BrxA_sf"/>
</dbReference>
<dbReference type="Pfam" id="PF08849">
    <property type="entry name" value="BrxA"/>
    <property type="match status" value="1"/>
</dbReference>
<keyword evidence="2" id="KW-1185">Reference proteome</keyword>
<dbReference type="EMBL" id="JACXLD010000011">
    <property type="protein sequence ID" value="MBD2860094.1"/>
    <property type="molecule type" value="Genomic_DNA"/>
</dbReference>
<comment type="caution">
    <text evidence="1">The sequence shown here is derived from an EMBL/GenBank/DDBJ whole genome shotgun (WGS) entry which is preliminary data.</text>
</comment>
<sequence>MLANFTKASLIVPETQAVARLLLEHPDSERWRQAIEVENILQAKTINTAKSYANIARMRLESMDEELWEIVANAERPTATQAILACALKFSPLLAEFMRTALADEYRRMSPSLEERIWRSFFADMTLVHANLAEVSEGTQAKLRQNAYRILTEAGYLAKNKAKSLQHVRVLPEIRNYLAKHGHNDILSAMDCAH</sequence>
<evidence type="ECO:0000313" key="1">
    <source>
        <dbReference type="EMBL" id="MBD2860094.1"/>
    </source>
</evidence>
<gene>
    <name evidence="1" type="ORF">IB286_13900</name>
</gene>
<accession>A0A927C3G2</accession>
<dbReference type="Proteomes" id="UP000610558">
    <property type="component" value="Unassembled WGS sequence"/>
</dbReference>
<evidence type="ECO:0000313" key="2">
    <source>
        <dbReference type="Proteomes" id="UP000610558"/>
    </source>
</evidence>
<dbReference type="RefSeq" id="WP_190766551.1">
    <property type="nucleotide sequence ID" value="NZ_JACXLD010000011.1"/>
</dbReference>
<dbReference type="Gene3D" id="1.10.3540.10">
    <property type="entry name" value="uncharacterized protein from magnetospirillum magneticum domain"/>
    <property type="match status" value="1"/>
</dbReference>
<reference evidence="1" key="1">
    <citation type="submission" date="2020-09" db="EMBL/GenBank/DDBJ databases">
        <authorList>
            <person name="Yoon J.-W."/>
        </authorList>
    </citation>
    <scope>NUCLEOTIDE SEQUENCE</scope>
    <source>
        <strain evidence="1">KMU-158</strain>
    </source>
</reference>